<feature type="transmembrane region" description="Helical" evidence="1">
    <location>
        <begin position="110"/>
        <end position="131"/>
    </location>
</feature>
<dbReference type="Proteomes" id="UP000681356">
    <property type="component" value="Unassembled WGS sequence"/>
</dbReference>
<reference evidence="2" key="1">
    <citation type="submission" date="2021-04" db="EMBL/GenBank/DDBJ databases">
        <authorList>
            <person name="Yoon J."/>
        </authorList>
    </citation>
    <scope>NUCLEOTIDE SEQUENCE</scope>
    <source>
        <strain evidence="2">KMU-90</strain>
    </source>
</reference>
<protein>
    <submittedName>
        <fullName evidence="2">Uncharacterized protein</fullName>
    </submittedName>
</protein>
<feature type="transmembrane region" description="Helical" evidence="1">
    <location>
        <begin position="212"/>
        <end position="233"/>
    </location>
</feature>
<evidence type="ECO:0000313" key="2">
    <source>
        <dbReference type="EMBL" id="MBS0123490.1"/>
    </source>
</evidence>
<comment type="caution">
    <text evidence="2">The sequence shown here is derived from an EMBL/GenBank/DDBJ whole genome shotgun (WGS) entry which is preliminary data.</text>
</comment>
<gene>
    <name evidence="2" type="ORF">KB874_05035</name>
</gene>
<evidence type="ECO:0000313" key="3">
    <source>
        <dbReference type="Proteomes" id="UP000681356"/>
    </source>
</evidence>
<keyword evidence="1" id="KW-0472">Membrane</keyword>
<keyword evidence="1" id="KW-0812">Transmembrane</keyword>
<evidence type="ECO:0000256" key="1">
    <source>
        <dbReference type="SAM" id="Phobius"/>
    </source>
</evidence>
<feature type="transmembrane region" description="Helical" evidence="1">
    <location>
        <begin position="58"/>
        <end position="81"/>
    </location>
</feature>
<dbReference type="AlphaFoldDB" id="A0A8J7W9L0"/>
<name>A0A8J7W9L0_9RHOB</name>
<sequence>MKGFTIFRHSLLLVLRNWQEALRIGALPVLAVMLVGLLTIGPAGFAALQAEPETLDPALASGVILTVLVGMVAMLVIVVNWHRFVLLEEYPGGWVPSLHPALVLGYFGRFLLLSLLMSLALFPVLFVVGLFGPASVIVLPIVMLGLTILFYRLAVILPAGAIGQPITLAQAWEATKGSSPSILMAMLLLFLVNVVAQTVVTILALVVPILALALSLPVSVVLALAGVSILTTLHGHYVEGRPID</sequence>
<organism evidence="2 3">
    <name type="scientific">Thetidibacter halocola</name>
    <dbReference type="NCBI Taxonomy" id="2827239"/>
    <lineage>
        <taxon>Bacteria</taxon>
        <taxon>Pseudomonadati</taxon>
        <taxon>Pseudomonadota</taxon>
        <taxon>Alphaproteobacteria</taxon>
        <taxon>Rhodobacterales</taxon>
        <taxon>Roseobacteraceae</taxon>
        <taxon>Thetidibacter</taxon>
    </lineage>
</organism>
<keyword evidence="1" id="KW-1133">Transmembrane helix</keyword>
<feature type="transmembrane region" description="Helical" evidence="1">
    <location>
        <begin position="137"/>
        <end position="161"/>
    </location>
</feature>
<proteinExistence type="predicted"/>
<feature type="transmembrane region" description="Helical" evidence="1">
    <location>
        <begin position="182"/>
        <end position="206"/>
    </location>
</feature>
<accession>A0A8J7W9L0</accession>
<keyword evidence="3" id="KW-1185">Reference proteome</keyword>
<dbReference type="EMBL" id="JAGTUU010000002">
    <property type="protein sequence ID" value="MBS0123490.1"/>
    <property type="molecule type" value="Genomic_DNA"/>
</dbReference>
<dbReference type="RefSeq" id="WP_212535466.1">
    <property type="nucleotide sequence ID" value="NZ_JAGTUU010000002.1"/>
</dbReference>
<feature type="transmembrane region" description="Helical" evidence="1">
    <location>
        <begin position="21"/>
        <end position="46"/>
    </location>
</feature>